<sequence>MSDTELPPEDGEQAFPHRATYSPEDNKLRMHPAFRLDKETYQRLRDAGFAWAPRQELFVAPAWTPAREDLLLELCGDIGDEDTTLAERAEQRADRFEGYSDRRASEARQAKAAVDSIMEHIPLGQPILVGHHSERRARKDAERIEGGMRRAVKLWDTADYWTQRAAGAIRAAKYKELPAVRHRRIKTIEADMRREQRRKMEAEQHLQLWSQDGLTQEQALAIANADVVWGAWSKLRDGAITVEEAAARQIAAHTRRIADSSRWITHCENRLAYERAMLAEALGLDATTENAMASRWDLEPGGRVLIAGEWLVILRVNKADGIASSVTTSPPRGVTWTSKWKHGIEQIKDYEPPTKADSDKVKAATKLPPLCNYPGEGFQDMTQAEWNGRRQWSDFSYVKKVAATDMAGAHRVRQMPAGGWKAVQVYITDMARKDPPAPTTKPSAAAEAFAARPVELPRTVHTPRARTEADELRDALKAGVRVVSVPNLYVTPDWLADELIGDAMIQPGHLVLEPQAGTGALARRAAERGAVVDCVEVNSALAAQLSGAGLYRRVTAADFLSLEVTPDYDRIVMNPPFYHGIDIDHVRHALGFLRPGGCLVAIMAAGVKFHTTAKARTFRERLEALGAEWSDLPEGTFASAGTGVRTVAVRVWSDGDLR</sequence>
<dbReference type="GO" id="GO:0032259">
    <property type="term" value="P:methylation"/>
    <property type="evidence" value="ECO:0007669"/>
    <property type="project" value="UniProtKB-KW"/>
</dbReference>
<keyword evidence="4" id="KW-1185">Reference proteome</keyword>
<proteinExistence type="predicted"/>
<name>A0ABS4SFT4_9PROT</name>
<dbReference type="InterPro" id="IPR021944">
    <property type="entry name" value="DUF3560"/>
</dbReference>
<dbReference type="InterPro" id="IPR029063">
    <property type="entry name" value="SAM-dependent_MTases_sf"/>
</dbReference>
<keyword evidence="3" id="KW-0489">Methyltransferase</keyword>
<keyword evidence="3" id="KW-0808">Transferase</keyword>
<dbReference type="Gene3D" id="3.40.50.150">
    <property type="entry name" value="Vaccinia Virus protein VP39"/>
    <property type="match status" value="1"/>
</dbReference>
<keyword evidence="1" id="KW-0175">Coiled coil</keyword>
<evidence type="ECO:0000256" key="1">
    <source>
        <dbReference type="SAM" id="Coils"/>
    </source>
</evidence>
<evidence type="ECO:0000256" key="2">
    <source>
        <dbReference type="SAM" id="MobiDB-lite"/>
    </source>
</evidence>
<comment type="caution">
    <text evidence="3">The sequence shown here is derived from an EMBL/GenBank/DDBJ whole genome shotgun (WGS) entry which is preliminary data.</text>
</comment>
<reference evidence="3 4" key="1">
    <citation type="submission" date="2021-03" db="EMBL/GenBank/DDBJ databases">
        <title>Genomic Encyclopedia of Type Strains, Phase III (KMG-III): the genomes of soil and plant-associated and newly described type strains.</title>
        <authorList>
            <person name="Whitman W."/>
        </authorList>
    </citation>
    <scope>NUCLEOTIDE SEQUENCE [LARGE SCALE GENOMIC DNA]</scope>
    <source>
        <strain evidence="3 4">IMMIB AFH-6</strain>
    </source>
</reference>
<feature type="coiled-coil region" evidence="1">
    <location>
        <begin position="185"/>
        <end position="212"/>
    </location>
</feature>
<evidence type="ECO:0000313" key="3">
    <source>
        <dbReference type="EMBL" id="MBP2291064.1"/>
    </source>
</evidence>
<dbReference type="Proteomes" id="UP000781958">
    <property type="component" value="Unassembled WGS sequence"/>
</dbReference>
<dbReference type="GO" id="GO:0008168">
    <property type="term" value="F:methyltransferase activity"/>
    <property type="evidence" value="ECO:0007669"/>
    <property type="project" value="UniProtKB-KW"/>
</dbReference>
<dbReference type="SUPFAM" id="SSF53335">
    <property type="entry name" value="S-adenosyl-L-methionine-dependent methyltransferases"/>
    <property type="match status" value="1"/>
</dbReference>
<dbReference type="Pfam" id="PF12083">
    <property type="entry name" value="DUF3560"/>
    <property type="match status" value="1"/>
</dbReference>
<organism evidence="3 4">
    <name type="scientific">Azospirillum rugosum</name>
    <dbReference type="NCBI Taxonomy" id="416170"/>
    <lineage>
        <taxon>Bacteria</taxon>
        <taxon>Pseudomonadati</taxon>
        <taxon>Pseudomonadota</taxon>
        <taxon>Alphaproteobacteria</taxon>
        <taxon>Rhodospirillales</taxon>
        <taxon>Azospirillaceae</taxon>
        <taxon>Azospirillum</taxon>
    </lineage>
</organism>
<dbReference type="InterPro" id="IPR002052">
    <property type="entry name" value="DNA_methylase_N6_adenine_CS"/>
</dbReference>
<feature type="region of interest" description="Disordered" evidence="2">
    <location>
        <begin position="1"/>
        <end position="26"/>
    </location>
</feature>
<dbReference type="RefSeq" id="WP_209764311.1">
    <property type="nucleotide sequence ID" value="NZ_JAGINP010000002.1"/>
</dbReference>
<dbReference type="PROSITE" id="PS00092">
    <property type="entry name" value="N6_MTASE"/>
    <property type="match status" value="1"/>
</dbReference>
<dbReference type="CDD" id="cd02440">
    <property type="entry name" value="AdoMet_MTases"/>
    <property type="match status" value="1"/>
</dbReference>
<dbReference type="EMBL" id="JAGINP010000002">
    <property type="protein sequence ID" value="MBP2291064.1"/>
    <property type="molecule type" value="Genomic_DNA"/>
</dbReference>
<protein>
    <submittedName>
        <fullName evidence="3">SAM-dependent methyltransferase</fullName>
    </submittedName>
</protein>
<evidence type="ECO:0000313" key="4">
    <source>
        <dbReference type="Proteomes" id="UP000781958"/>
    </source>
</evidence>
<feature type="compositionally biased region" description="Acidic residues" evidence="2">
    <location>
        <begin position="1"/>
        <end position="12"/>
    </location>
</feature>
<accession>A0ABS4SFT4</accession>
<gene>
    <name evidence="3" type="ORF">J2851_000806</name>
</gene>